<comment type="caution">
    <text evidence="2">The sequence shown here is derived from an EMBL/GenBank/DDBJ whole genome shotgun (WGS) entry which is preliminary data.</text>
</comment>
<evidence type="ECO:0000313" key="2">
    <source>
        <dbReference type="EMBL" id="KAA1075443.1"/>
    </source>
</evidence>
<name>A0A5B0MGZ8_PUCGR</name>
<dbReference type="EMBL" id="VDEP01000472">
    <property type="protein sequence ID" value="KAA1075443.1"/>
    <property type="molecule type" value="Genomic_DNA"/>
</dbReference>
<feature type="compositionally biased region" description="Pro residues" evidence="1">
    <location>
        <begin position="189"/>
        <end position="198"/>
    </location>
</feature>
<feature type="region of interest" description="Disordered" evidence="1">
    <location>
        <begin position="236"/>
        <end position="261"/>
    </location>
</feature>
<proteinExistence type="predicted"/>
<feature type="region of interest" description="Disordered" evidence="1">
    <location>
        <begin position="1"/>
        <end position="76"/>
    </location>
</feature>
<feature type="region of interest" description="Disordered" evidence="1">
    <location>
        <begin position="171"/>
        <end position="204"/>
    </location>
</feature>
<dbReference type="Proteomes" id="UP000325313">
    <property type="component" value="Unassembled WGS sequence"/>
</dbReference>
<protein>
    <submittedName>
        <fullName evidence="2">Uncharacterized protein</fullName>
    </submittedName>
</protein>
<gene>
    <name evidence="2" type="ORF">PGTUg99_006414</name>
</gene>
<organism evidence="2 3">
    <name type="scientific">Puccinia graminis f. sp. tritici</name>
    <dbReference type="NCBI Taxonomy" id="56615"/>
    <lineage>
        <taxon>Eukaryota</taxon>
        <taxon>Fungi</taxon>
        <taxon>Dikarya</taxon>
        <taxon>Basidiomycota</taxon>
        <taxon>Pucciniomycotina</taxon>
        <taxon>Pucciniomycetes</taxon>
        <taxon>Pucciniales</taxon>
        <taxon>Pucciniaceae</taxon>
        <taxon>Puccinia</taxon>
    </lineage>
</organism>
<sequence length="337" mass="35915">MSMADHLAPSFSSSYNPPAERLNATPAQPQRSEPPATRPIKSGSPIRAISERSIIAPPPSSSSAVATGRANSPHSDIALRSNKSIDSLAPPLPHQPQARGHRDIPHSDIALRSNESIDSLAPPRPHQPQARAQPDMYVISSSLPTGQPFGCPVGLFIHLTRVVLTSCTYPPRPTAPKPATSPSDHISHRPPPLPPQPPATQANRNVSGADELHLSASSYSPPACDLAERSYIASATTLPPQPPATQADSKASTAPGRAIDAQAPPPLLFINERPFGRSNKQQRTPATNNWCANFFNFISLPTWQPSGCQVGMPLAIIWLTEAAPTEQGLQLGRPTVF</sequence>
<evidence type="ECO:0000313" key="3">
    <source>
        <dbReference type="Proteomes" id="UP000325313"/>
    </source>
</evidence>
<dbReference type="AlphaFoldDB" id="A0A5B0MGZ8"/>
<evidence type="ECO:0000256" key="1">
    <source>
        <dbReference type="SAM" id="MobiDB-lite"/>
    </source>
</evidence>
<accession>A0A5B0MGZ8</accession>
<reference evidence="2 3" key="1">
    <citation type="submission" date="2019-05" db="EMBL/GenBank/DDBJ databases">
        <title>Emergence of the Ug99 lineage of the wheat stem rust pathogen through somatic hybridization.</title>
        <authorList>
            <person name="Li F."/>
            <person name="Upadhyaya N.M."/>
            <person name="Sperschneider J."/>
            <person name="Matny O."/>
            <person name="Nguyen-Phuc H."/>
            <person name="Mago R."/>
            <person name="Raley C."/>
            <person name="Miller M.E."/>
            <person name="Silverstein K.A.T."/>
            <person name="Henningsen E."/>
            <person name="Hirsch C.D."/>
            <person name="Visser B."/>
            <person name="Pretorius Z.A."/>
            <person name="Steffenson B.J."/>
            <person name="Schwessinger B."/>
            <person name="Dodds P.N."/>
            <person name="Figueroa M."/>
        </authorList>
    </citation>
    <scope>NUCLEOTIDE SEQUENCE [LARGE SCALE GENOMIC DNA]</scope>
    <source>
        <strain evidence="2 3">Ug99</strain>
    </source>
</reference>